<dbReference type="EMBL" id="KF900572">
    <property type="protein sequence ID" value="AIE99764.1"/>
    <property type="molecule type" value="Genomic_DNA"/>
</dbReference>
<keyword evidence="1" id="KW-1133">Transmembrane helix</keyword>
<keyword evidence="1" id="KW-0472">Membrane</keyword>
<feature type="transmembrane region" description="Helical" evidence="1">
    <location>
        <begin position="133"/>
        <end position="150"/>
    </location>
</feature>
<feature type="transmembrane region" description="Helical" evidence="1">
    <location>
        <begin position="102"/>
        <end position="121"/>
    </location>
</feature>
<accession>A0A075G8T2</accession>
<organism evidence="2">
    <name type="scientific">uncultured marine thaumarchaeote KM3_11_C04</name>
    <dbReference type="NCBI Taxonomy" id="1455990"/>
    <lineage>
        <taxon>Archaea</taxon>
        <taxon>Nitrososphaerota</taxon>
        <taxon>environmental samples</taxon>
    </lineage>
</organism>
<evidence type="ECO:0000256" key="1">
    <source>
        <dbReference type="SAM" id="Phobius"/>
    </source>
</evidence>
<dbReference type="AlphaFoldDB" id="A0A075G8T2"/>
<evidence type="ECO:0000313" key="2">
    <source>
        <dbReference type="EMBL" id="AIE99764.1"/>
    </source>
</evidence>
<reference evidence="2" key="1">
    <citation type="journal article" date="2014" name="Genome Biol. Evol.">
        <title>Pangenome evidence for extensive interdomain horizontal transfer affecting lineage core and shell genes in uncultured planktonic thaumarchaeota and euryarchaeota.</title>
        <authorList>
            <person name="Deschamps P."/>
            <person name="Zivanovic Y."/>
            <person name="Moreira D."/>
            <person name="Rodriguez-Valera F."/>
            <person name="Lopez-Garcia P."/>
        </authorList>
    </citation>
    <scope>NUCLEOTIDE SEQUENCE</scope>
</reference>
<name>A0A075G8T2_9ARCH</name>
<keyword evidence="1" id="KW-0812">Transmembrane</keyword>
<protein>
    <submittedName>
        <fullName evidence="2">Uncharacterized protein</fullName>
    </submittedName>
</protein>
<proteinExistence type="predicted"/>
<sequence length="163" mass="18110">MASCNGCGEALGFKKFRFNKLWKIGGYYCKTCMMKVGDNWERNGRVTIPMNPCDLCRTEFYFLKSAWQGSKQRHFCGVCYRTAISGILPDKNKGEAPGKMPISMMIFAGLGALMMVLGMVFTLVGTSTGEMDLLNILFGSFTTAAGFLLLRRTLRNRRLIAGA</sequence>